<dbReference type="Proteomes" id="UP000179010">
    <property type="component" value="Unassembled WGS sequence"/>
</dbReference>
<feature type="chain" id="PRO_5009513286" evidence="1">
    <location>
        <begin position="33"/>
        <end position="1273"/>
    </location>
</feature>
<dbReference type="AlphaFoldDB" id="A0A1F4PN18"/>
<feature type="signal peptide" evidence="1">
    <location>
        <begin position="1"/>
        <end position="32"/>
    </location>
</feature>
<evidence type="ECO:0000256" key="1">
    <source>
        <dbReference type="SAM" id="SignalP"/>
    </source>
</evidence>
<reference evidence="2 3" key="1">
    <citation type="journal article" date="2016" name="Nat. Commun.">
        <title>Thousands of microbial genomes shed light on interconnected biogeochemical processes in an aquifer system.</title>
        <authorList>
            <person name="Anantharaman K."/>
            <person name="Brown C.T."/>
            <person name="Hug L.A."/>
            <person name="Sharon I."/>
            <person name="Castelle C.J."/>
            <person name="Probst A.J."/>
            <person name="Thomas B.C."/>
            <person name="Singh A."/>
            <person name="Wilkins M.J."/>
            <person name="Karaoz U."/>
            <person name="Brodie E.L."/>
            <person name="Williams K.H."/>
            <person name="Hubbard S.S."/>
            <person name="Banfield J.F."/>
        </authorList>
    </citation>
    <scope>NUCLEOTIDE SEQUENCE [LARGE SCALE GENOMIC DNA]</scope>
</reference>
<accession>A0A1F4PN18</accession>
<comment type="caution">
    <text evidence="2">The sequence shown here is derived from an EMBL/GenBank/DDBJ whole genome shotgun (WGS) entry which is preliminary data.</text>
</comment>
<dbReference type="STRING" id="1798539.A2994_00220"/>
<protein>
    <submittedName>
        <fullName evidence="2">Uncharacterized protein</fullName>
    </submittedName>
</protein>
<name>A0A1F4PN18_UNCK3</name>
<dbReference type="EMBL" id="METE01000011">
    <property type="protein sequence ID" value="OGB85029.1"/>
    <property type="molecule type" value="Genomic_DNA"/>
</dbReference>
<evidence type="ECO:0000313" key="3">
    <source>
        <dbReference type="Proteomes" id="UP000179010"/>
    </source>
</evidence>
<sequence>MSIAFKKMTRSIAWVMTASLAVAFMLPSSAAAVEFFNAPFRYQWKAQSGTDSGTAHEVRANAGDTVAMSLTITNRSTDPKALTIYGTSALTPEVAPYRGAHELRLGTSNPHDKMYDWVDPSSFISNPDGASNRLAAYDGAAVTPGQDLTFNFNLKIKAGTANGTYDFYTGIVREYDAWARQVTSTGRLLPSEDIFWRVIVGGGSVTPATGGLSVALASGTPVAGNIAAGSTSAGNANFTKVTLTAAAGATVKITSVYITRDGLSADSDLENIKLLKADGTQVGNTAGGFNANHKAQVYITPGYELTGSQDFYLRAGFITGATASRTARLGISNNADIVSNATAVTGAPVYGNYMTSININIGTVTIAEDGTVTDTTPDVGDTNVITNTFKLTAGSEEAVTIDRITVLKAGSSETSDTTNIELWDVTNNKTLGTAETWTSDGKASWPVDIKLGKGDSIRLRIQLDIVDGVTLTVNTDIIDGTDTLVFVKGDSYGFYITPTISGSWAGQPTANQTINTGAVNISKSSTSPATSNVAIADNQLLTVWDFDVKGESVRISLVNVDIEAAASWGDGETYADLTNGRLVDMATGNILSGPVDGTADSDTASSSVDAADDGAFAFTNTFVLPVGITKIGFKVRIGSDFDGAETLSATIGIAADVTSKGLITNSAIAETGLESSGNTQTIKAGALVMRTLTIPATSNVVVGISDYVWSTFALDASASGEDVLVSALTVTDTMDGNTANMGDIDQVELWADLDNNGSFETRISGSETPTGTDGDDTDTQAFTLTQTVRVVKGGEVRVQFIGDLGSAAYTDVGETHALTLTSGDVTGADTGQTITETTSGTAGTLTIAEGGSITVSIGTSNPDAGLIMAGSTKTTLGAWKLYAADEAYKVTKMTFGFTNSAGTQSTTINDSVNKLYVVYKDKDGVTKEVGSAVSDYYVTFDNLDMWVNKSSSAEVVLKADLNKITASDPADFREDIYVTFEADDEDIDADTAGSEDLFTAIGQSSGVEDDDAGTDTVGNEQVLYKTILTVAQDTAGLGTVLTAGTLDLYRFKVTADSLSNGSTGEGVALKKFLFSVTITDADAGETLALDTFSLLRNGTTVTNVDIGEVALVGTYTGNVEADDTSGDAIVGETLSYVQVAFITEATTETGESTIGAGATVTYLLKAATHTDSSAYESNDTVAVKLEGDTTLPTATATYLSDDDATNDEYIIALQTSAGVQDTADVEFIWSDLSGANHSSGFDDDGVAETSTTDWTNGYLVKNFPLGTFVITAA</sequence>
<proteinExistence type="predicted"/>
<gene>
    <name evidence="2" type="ORF">A2994_00220</name>
</gene>
<organism evidence="2 3">
    <name type="scientific">candidate division Kazan bacterium RIFCSPLOWO2_01_FULL_48_13</name>
    <dbReference type="NCBI Taxonomy" id="1798539"/>
    <lineage>
        <taxon>Bacteria</taxon>
        <taxon>Bacteria division Kazan-3B-28</taxon>
    </lineage>
</organism>
<keyword evidence="1" id="KW-0732">Signal</keyword>
<evidence type="ECO:0000313" key="2">
    <source>
        <dbReference type="EMBL" id="OGB85029.1"/>
    </source>
</evidence>